<organism evidence="4 5">
    <name type="scientific">Labeo rohita</name>
    <name type="common">Indian major carp</name>
    <name type="synonym">Cyprinus rohita</name>
    <dbReference type="NCBI Taxonomy" id="84645"/>
    <lineage>
        <taxon>Eukaryota</taxon>
        <taxon>Metazoa</taxon>
        <taxon>Chordata</taxon>
        <taxon>Craniata</taxon>
        <taxon>Vertebrata</taxon>
        <taxon>Euteleostomi</taxon>
        <taxon>Actinopterygii</taxon>
        <taxon>Neopterygii</taxon>
        <taxon>Teleostei</taxon>
        <taxon>Ostariophysi</taxon>
        <taxon>Cypriniformes</taxon>
        <taxon>Cyprinidae</taxon>
        <taxon>Labeoninae</taxon>
        <taxon>Labeonini</taxon>
        <taxon>Labeo</taxon>
    </lineage>
</organism>
<dbReference type="Pfam" id="PF03299">
    <property type="entry name" value="TF_AP-2"/>
    <property type="match status" value="1"/>
</dbReference>
<name>A0A498NMK8_LABRO</name>
<reference evidence="4 5" key="1">
    <citation type="submission" date="2018-03" db="EMBL/GenBank/DDBJ databases">
        <title>Draft genome sequence of Rohu Carp (Labeo rohita).</title>
        <authorList>
            <person name="Das P."/>
            <person name="Kushwaha B."/>
            <person name="Joshi C.G."/>
            <person name="Kumar D."/>
            <person name="Nagpure N.S."/>
            <person name="Sahoo L."/>
            <person name="Das S.P."/>
            <person name="Bit A."/>
            <person name="Patnaik S."/>
            <person name="Meher P.K."/>
            <person name="Jayasankar P."/>
            <person name="Koringa P.G."/>
            <person name="Patel N.V."/>
            <person name="Hinsu A.T."/>
            <person name="Kumar R."/>
            <person name="Pandey M."/>
            <person name="Agarwal S."/>
            <person name="Srivastava S."/>
            <person name="Singh M."/>
            <person name="Iquebal M.A."/>
            <person name="Jaiswal S."/>
            <person name="Angadi U.B."/>
            <person name="Kumar N."/>
            <person name="Raza M."/>
            <person name="Shah T.M."/>
            <person name="Rai A."/>
            <person name="Jena J.K."/>
        </authorList>
    </citation>
    <scope>NUCLEOTIDE SEQUENCE [LARGE SCALE GENOMIC DNA]</scope>
    <source>
        <strain evidence="4">DASCIFA01</strain>
        <tissue evidence="4">Testis</tissue>
    </source>
</reference>
<keyword evidence="5" id="KW-1185">Reference proteome</keyword>
<evidence type="ECO:0000313" key="5">
    <source>
        <dbReference type="Proteomes" id="UP000290572"/>
    </source>
</evidence>
<evidence type="ECO:0000256" key="1">
    <source>
        <dbReference type="SAM" id="MobiDB-lite"/>
    </source>
</evidence>
<sequence>MQDRKEERQPQTFDMDSDIGHEGEVEEASDSAGCSLNNPTEGIKGIKVFGRLALTGQRKTQYIVTEEEIQRRIEGENMSSNVFRDLLGGRKKNLPEIVLTLPKKMKTKTSIFSALTEGEASDLATGLTKNLCQNVSPELVRKDISDQSAEVTRIYHPVHLKTFDSTKISLT</sequence>
<dbReference type="AlphaFoldDB" id="A0A498NMK8"/>
<dbReference type="Proteomes" id="UP000290572">
    <property type="component" value="Unassembled WGS sequence"/>
</dbReference>
<comment type="caution">
    <text evidence="4">The sequence shown here is derived from an EMBL/GenBank/DDBJ whole genome shotgun (WGS) entry which is preliminary data.</text>
</comment>
<accession>A0A498NMK8</accession>
<proteinExistence type="predicted"/>
<evidence type="ECO:0000259" key="2">
    <source>
        <dbReference type="Pfam" id="PF03299"/>
    </source>
</evidence>
<dbReference type="InterPro" id="IPR013854">
    <property type="entry name" value="TF_AP2_C"/>
</dbReference>
<dbReference type="EMBL" id="QBIY01012750">
    <property type="protein sequence ID" value="RXN17255.1"/>
    <property type="molecule type" value="Genomic_DNA"/>
</dbReference>
<evidence type="ECO:0000313" key="3">
    <source>
        <dbReference type="EMBL" id="RXN17255.1"/>
    </source>
</evidence>
<gene>
    <name evidence="3" type="ORF">ROHU_008045</name>
    <name evidence="4" type="ORF">ROHU_015744</name>
</gene>
<feature type="domain" description="Transcription factor AP-2 C-terminal" evidence="2">
    <location>
        <begin position="47"/>
        <end position="134"/>
    </location>
</feature>
<evidence type="ECO:0000313" key="4">
    <source>
        <dbReference type="EMBL" id="RXN33145.1"/>
    </source>
</evidence>
<protein>
    <recommendedName>
        <fullName evidence="2">Transcription factor AP-2 C-terminal domain-containing protein</fullName>
    </recommendedName>
</protein>
<feature type="region of interest" description="Disordered" evidence="1">
    <location>
        <begin position="1"/>
        <end position="36"/>
    </location>
</feature>
<dbReference type="EMBL" id="QBIY01011292">
    <property type="protein sequence ID" value="RXN33145.1"/>
    <property type="molecule type" value="Genomic_DNA"/>
</dbReference>